<accession>A0A0E3MC96</accession>
<dbReference type="EMBL" id="CP033237">
    <property type="protein sequence ID" value="AZF72940.1"/>
    <property type="molecule type" value="Genomic_DNA"/>
</dbReference>
<dbReference type="KEGG" id="ssof:SULC_0878"/>
<feature type="transmembrane region" description="Helical" evidence="1">
    <location>
        <begin position="7"/>
        <end position="24"/>
    </location>
</feature>
<organism evidence="3 13">
    <name type="scientific">Saccharolobus solfataricus</name>
    <name type="common">Sulfolobus solfataricus</name>
    <dbReference type="NCBI Taxonomy" id="2287"/>
    <lineage>
        <taxon>Archaea</taxon>
        <taxon>Thermoproteota</taxon>
        <taxon>Thermoprotei</taxon>
        <taxon>Sulfolobales</taxon>
        <taxon>Sulfolobaceae</taxon>
        <taxon>Saccharolobus</taxon>
    </lineage>
</organism>
<evidence type="ECO:0000313" key="8">
    <source>
        <dbReference type="EMBL" id="AZF75564.1"/>
    </source>
</evidence>
<dbReference type="EMBL" id="CP011057">
    <property type="protein sequence ID" value="AKA78625.1"/>
    <property type="molecule type" value="Genomic_DNA"/>
</dbReference>
<reference evidence="16 17" key="2">
    <citation type="journal article" date="2018" name="Proc. Natl. Acad. Sci. U.S.A.">
        <title>Nonmutational mechanism of inheritance in the Archaeon Sulfolobus solfataricus.</title>
        <authorList>
            <person name="Payne S."/>
            <person name="McCarthy S."/>
            <person name="Johnson T."/>
            <person name="North E."/>
            <person name="Blum P."/>
        </authorList>
    </citation>
    <scope>NUCLEOTIDE SEQUENCE [LARGE SCALE GENOMIC DNA]</scope>
    <source>
        <strain evidence="6 16">SARC-H</strain>
        <strain evidence="7 20">SARC-I</strain>
        <strain evidence="9 21">SARC-N</strain>
        <strain evidence="10 22">SARC-O</strain>
        <strain evidence="11 17">SUL120</strain>
        <strain evidence="5 18">SULG</strain>
        <strain evidence="8 19">SULM</strain>
    </source>
</reference>
<evidence type="ECO:0000313" key="19">
    <source>
        <dbReference type="Proteomes" id="UP000273443"/>
    </source>
</evidence>
<dbReference type="RefSeq" id="WP_009989123.1">
    <property type="nucleotide sequence ID" value="NZ_CP011055.2"/>
</dbReference>
<evidence type="ECO:0000313" key="2">
    <source>
        <dbReference type="EMBL" id="AKA73233.1"/>
    </source>
</evidence>
<dbReference type="Proteomes" id="UP000033085">
    <property type="component" value="Chromosome"/>
</dbReference>
<proteinExistence type="predicted"/>
<dbReference type="PATRIC" id="fig|2287.6.peg.929"/>
<feature type="transmembrane region" description="Helical" evidence="1">
    <location>
        <begin position="30"/>
        <end position="55"/>
    </location>
</feature>
<dbReference type="EMBL" id="CP033235">
    <property type="protein sequence ID" value="AZF67700.1"/>
    <property type="molecule type" value="Genomic_DNA"/>
</dbReference>
<reference evidence="3" key="3">
    <citation type="submission" date="2018-10" db="EMBL/GenBank/DDBJ databases">
        <authorList>
            <person name="McCarthy S."/>
            <person name="Gradnigo J."/>
            <person name="Johnson T."/>
            <person name="Payne S."/>
            <person name="Lipzen A."/>
            <person name="Schackwitz W."/>
            <person name="Martin J."/>
            <person name="Moriyama E."/>
            <person name="Blum P."/>
        </authorList>
    </citation>
    <scope>NUCLEOTIDE SEQUENCE</scope>
    <source>
        <strain evidence="2">SARC-B</strain>
        <strain evidence="3">SARC-C</strain>
        <strain evidence="4">SULA</strain>
    </source>
</reference>
<dbReference type="EMBL" id="CP033238">
    <property type="protein sequence ID" value="AZF75564.1"/>
    <property type="molecule type" value="Genomic_DNA"/>
</dbReference>
<dbReference type="KEGG" id="ssoa:SULA_0877"/>
<feature type="transmembrane region" description="Helical" evidence="1">
    <location>
        <begin position="115"/>
        <end position="133"/>
    </location>
</feature>
<evidence type="ECO:0000313" key="4">
    <source>
        <dbReference type="EMBL" id="AKA78625.1"/>
    </source>
</evidence>
<dbReference type="Proteomes" id="UP000267993">
    <property type="component" value="Chromosome"/>
</dbReference>
<evidence type="ECO:0000313" key="20">
    <source>
        <dbReference type="Proteomes" id="UP000275843"/>
    </source>
</evidence>
<evidence type="ECO:0000313" key="15">
    <source>
        <dbReference type="Proteomes" id="UP000033106"/>
    </source>
</evidence>
<protein>
    <submittedName>
        <fullName evidence="3">Uncharacterized protein</fullName>
    </submittedName>
</protein>
<dbReference type="OMA" id="SMGPYWL"/>
<dbReference type="EMBL" id="CP033240">
    <property type="protein sequence ID" value="AZF80778.1"/>
    <property type="molecule type" value="Genomic_DNA"/>
</dbReference>
<evidence type="ECO:0000313" key="3">
    <source>
        <dbReference type="EMBL" id="AKA75932.1"/>
    </source>
</evidence>
<evidence type="ECO:0000313" key="13">
    <source>
        <dbReference type="Proteomes" id="UP000033057"/>
    </source>
</evidence>
<reference evidence="13 14" key="1">
    <citation type="journal article" date="2015" name="Genome Announc.">
        <title>Complete Genome Sequence of Sulfolobus solfataricus Strain 98/2 and Evolved Derivatives.</title>
        <authorList>
            <person name="McCarthy S."/>
            <person name="Gradnigo J."/>
            <person name="Johnson T."/>
            <person name="Payne S."/>
            <person name="Lipzen A."/>
            <person name="Martin J."/>
            <person name="Schackwitz W."/>
            <person name="Moriyama E."/>
            <person name="Blum P."/>
        </authorList>
    </citation>
    <scope>NUCLEOTIDE SEQUENCE [LARGE SCALE GENOMIC DNA]</scope>
    <source>
        <strain evidence="13">98/2 SULC</strain>
        <strain evidence="2">SARC-B</strain>
        <strain evidence="3">SARC-C</strain>
        <strain evidence="4 15">SULA</strain>
        <strain evidence="14">SULB</strain>
    </source>
</reference>
<dbReference type="Proteomes" id="UP000594632">
    <property type="component" value="Chromosome"/>
</dbReference>
<dbReference type="KEGG" id="ssol:SULB_0879"/>
<dbReference type="Proteomes" id="UP000282269">
    <property type="component" value="Chromosome"/>
</dbReference>
<dbReference type="Proteomes" id="UP000033106">
    <property type="component" value="Chromosome"/>
</dbReference>
<dbReference type="Proteomes" id="UP000269431">
    <property type="component" value="Chromosome"/>
</dbReference>
<evidence type="ECO:0000313" key="16">
    <source>
        <dbReference type="Proteomes" id="UP000267993"/>
    </source>
</evidence>
<feature type="transmembrane region" description="Helical" evidence="1">
    <location>
        <begin position="226"/>
        <end position="244"/>
    </location>
</feature>
<dbReference type="Proteomes" id="UP000273443">
    <property type="component" value="Chromosome"/>
</dbReference>
<keyword evidence="1" id="KW-0812">Transmembrane</keyword>
<evidence type="ECO:0000313" key="14">
    <source>
        <dbReference type="Proteomes" id="UP000033085"/>
    </source>
</evidence>
<dbReference type="GeneID" id="84059588"/>
<feature type="transmembrane region" description="Helical" evidence="1">
    <location>
        <begin position="76"/>
        <end position="95"/>
    </location>
</feature>
<keyword evidence="1" id="KW-1133">Transmembrane helix</keyword>
<evidence type="ECO:0000313" key="9">
    <source>
        <dbReference type="EMBL" id="AZF78172.1"/>
    </source>
</evidence>
<sequence length="246" mass="26417">MRGKELIIALSISLGIAVAILSLPDILEPIAHKILLVLGIYWPLAIFIIGIVHGLKPDEHTWPITVSYGIMQRNMKGAIVSTSVFAGALTLVWASLSALTGQLLSFFQNYNLDPIVDVIVGLTMIGVALIFIIKGKDKVVDKDNNPDYKLIWIHGLAAAFGGDFIVILLLTIALSTLISVNITFLIGLLFGIGSWIAQSIVVLLIYKGLVKGVKANFQILAKAGRLSLLFLGIFMIGLGILSSLTG</sequence>
<gene>
    <name evidence="12" type="ORF">HFC64_10760</name>
    <name evidence="4" type="ORF">SULA_0877</name>
    <name evidence="2" type="ORF">SULB_0879</name>
    <name evidence="3" type="ORF">SULC_0878</name>
    <name evidence="5" type="ORF">SULG_04280</name>
    <name evidence="6" type="ORF">SULH_04280</name>
    <name evidence="7" type="ORF">SULI_04280</name>
    <name evidence="8" type="ORF">SULM_04280</name>
    <name evidence="9" type="ORF">SULN_04280</name>
    <name evidence="10" type="ORF">SULO_04290</name>
    <name evidence="11" type="ORF">SULZ_04525</name>
</gene>
<evidence type="ECO:0000313" key="21">
    <source>
        <dbReference type="Proteomes" id="UP000278715"/>
    </source>
</evidence>
<evidence type="ECO:0000313" key="18">
    <source>
        <dbReference type="Proteomes" id="UP000273194"/>
    </source>
</evidence>
<dbReference type="Proteomes" id="UP000278715">
    <property type="component" value="Chromosome"/>
</dbReference>
<dbReference type="Proteomes" id="UP000033057">
    <property type="component" value="Chromosome"/>
</dbReference>
<keyword evidence="1" id="KW-0472">Membrane</keyword>
<evidence type="ECO:0000313" key="11">
    <source>
        <dbReference type="EMBL" id="AZF83417.1"/>
    </source>
</evidence>
<evidence type="ECO:0000313" key="5">
    <source>
        <dbReference type="EMBL" id="AZF67700.1"/>
    </source>
</evidence>
<dbReference type="AlphaFoldDB" id="A0A0E3MC96"/>
<dbReference type="Proteomes" id="UP000275843">
    <property type="component" value="Chromosome"/>
</dbReference>
<dbReference type="EMBL" id="CP033236">
    <property type="protein sequence ID" value="AZF70320.1"/>
    <property type="molecule type" value="Genomic_DNA"/>
</dbReference>
<evidence type="ECO:0000313" key="23">
    <source>
        <dbReference type="Proteomes" id="UP000594632"/>
    </source>
</evidence>
<dbReference type="EMBL" id="CP050869">
    <property type="protein sequence ID" value="QPG50213.1"/>
    <property type="molecule type" value="Genomic_DNA"/>
</dbReference>
<evidence type="ECO:0000313" key="10">
    <source>
        <dbReference type="EMBL" id="AZF80778.1"/>
    </source>
</evidence>
<evidence type="ECO:0000313" key="22">
    <source>
        <dbReference type="Proteomes" id="UP000282269"/>
    </source>
</evidence>
<dbReference type="EMBL" id="CP011056">
    <property type="protein sequence ID" value="AKA75932.1"/>
    <property type="molecule type" value="Genomic_DNA"/>
</dbReference>
<name>A0A0E3MC96_SACSO</name>
<feature type="transmembrane region" description="Helical" evidence="1">
    <location>
        <begin position="184"/>
        <end position="206"/>
    </location>
</feature>
<evidence type="ECO:0000313" key="7">
    <source>
        <dbReference type="EMBL" id="AZF72940.1"/>
    </source>
</evidence>
<feature type="transmembrane region" description="Helical" evidence="1">
    <location>
        <begin position="153"/>
        <end position="178"/>
    </location>
</feature>
<evidence type="ECO:0000256" key="1">
    <source>
        <dbReference type="SAM" id="Phobius"/>
    </source>
</evidence>
<evidence type="ECO:0000313" key="6">
    <source>
        <dbReference type="EMBL" id="AZF70320.1"/>
    </source>
</evidence>
<dbReference type="EMBL" id="CP033239">
    <property type="protein sequence ID" value="AZF78172.1"/>
    <property type="molecule type" value="Genomic_DNA"/>
</dbReference>
<evidence type="ECO:0000313" key="17">
    <source>
        <dbReference type="Proteomes" id="UP000269431"/>
    </source>
</evidence>
<dbReference type="EMBL" id="CP011055">
    <property type="protein sequence ID" value="AKA73233.1"/>
    <property type="molecule type" value="Genomic_DNA"/>
</dbReference>
<dbReference type="Proteomes" id="UP000273194">
    <property type="component" value="Chromosome"/>
</dbReference>
<evidence type="ECO:0000313" key="12">
    <source>
        <dbReference type="EMBL" id="QPG50213.1"/>
    </source>
</evidence>
<reference evidence="12 23" key="4">
    <citation type="journal article" date="2020" name="Nat. Commun.">
        <title>The structures of two archaeal type IV pili illuminate evolutionary relationships.</title>
        <authorList>
            <person name="Wang F."/>
            <person name="Baquero D.P."/>
            <person name="Su Z."/>
            <person name="Beltran L.C."/>
            <person name="Prangishvili D."/>
            <person name="Krupovic M."/>
            <person name="Egelman E.H."/>
        </authorList>
    </citation>
    <scope>NUCLEOTIDE SEQUENCE [LARGE SCALE GENOMIC DNA]</scope>
    <source>
        <strain evidence="12 23">POZ149</strain>
    </source>
</reference>
<dbReference type="EMBL" id="CP033241">
    <property type="protein sequence ID" value="AZF83417.1"/>
    <property type="molecule type" value="Genomic_DNA"/>
</dbReference>